<evidence type="ECO:0000313" key="3">
    <source>
        <dbReference type="Proteomes" id="UP000031938"/>
    </source>
</evidence>
<keyword evidence="1" id="KW-0812">Transmembrane</keyword>
<keyword evidence="1" id="KW-1133">Transmembrane helix</keyword>
<evidence type="ECO:0000256" key="1">
    <source>
        <dbReference type="SAM" id="Phobius"/>
    </source>
</evidence>
<organism evidence="2 3">
    <name type="scientific">Jeotgalibacillus soli</name>
    <dbReference type="NCBI Taxonomy" id="889306"/>
    <lineage>
        <taxon>Bacteria</taxon>
        <taxon>Bacillati</taxon>
        <taxon>Bacillota</taxon>
        <taxon>Bacilli</taxon>
        <taxon>Bacillales</taxon>
        <taxon>Caryophanaceae</taxon>
        <taxon>Jeotgalibacillus</taxon>
    </lineage>
</organism>
<feature type="transmembrane region" description="Helical" evidence="1">
    <location>
        <begin position="65"/>
        <end position="84"/>
    </location>
</feature>
<comment type="caution">
    <text evidence="2">The sequence shown here is derived from an EMBL/GenBank/DDBJ whole genome shotgun (WGS) entry which is preliminary data.</text>
</comment>
<keyword evidence="3" id="KW-1185">Reference proteome</keyword>
<dbReference type="EMBL" id="JXRP01000020">
    <property type="protein sequence ID" value="KIL43930.1"/>
    <property type="molecule type" value="Genomic_DNA"/>
</dbReference>
<accession>A0A0C2R0U2</accession>
<name>A0A0C2R0U2_9BACL</name>
<feature type="transmembrane region" description="Helical" evidence="1">
    <location>
        <begin position="37"/>
        <end position="58"/>
    </location>
</feature>
<dbReference type="STRING" id="889306.KP78_37540"/>
<evidence type="ECO:0000313" key="2">
    <source>
        <dbReference type="EMBL" id="KIL43930.1"/>
    </source>
</evidence>
<gene>
    <name evidence="2" type="ORF">KP78_37540</name>
</gene>
<dbReference type="PATRIC" id="fig|889306.3.peg.3771"/>
<dbReference type="AlphaFoldDB" id="A0A0C2R0U2"/>
<feature type="transmembrane region" description="Helical" evidence="1">
    <location>
        <begin position="9"/>
        <end position="31"/>
    </location>
</feature>
<reference evidence="2 3" key="1">
    <citation type="submission" date="2015-01" db="EMBL/GenBank/DDBJ databases">
        <title>Genome sequencing of Jeotgalibacillus soli.</title>
        <authorList>
            <person name="Goh K.M."/>
            <person name="Chan K.-G."/>
            <person name="Yaakop A.S."/>
            <person name="Ee R."/>
            <person name="Gan H.M."/>
            <person name="Chan C.S."/>
        </authorList>
    </citation>
    <scope>NUCLEOTIDE SEQUENCE [LARGE SCALE GENOMIC DNA]</scope>
    <source>
        <strain evidence="2 3">P9</strain>
    </source>
</reference>
<sequence>MKFNIGFKVFFSILLIAFLVFFSFIGIIFTLLSGLTFYTPIIIITALGPVVFFIYFSFQLLKTRVLKISFITFIALCVVTAFGFQLNHSYHQSIPTVNDHEVNLYQYQPFYAESLAVRLDEESSLSLDENLPVINGATALYPLYAAFFPGDVPRKTV</sequence>
<proteinExistence type="predicted"/>
<dbReference type="RefSeq" id="WP_235420977.1">
    <property type="nucleotide sequence ID" value="NZ_JXRP01000020.1"/>
</dbReference>
<keyword evidence="1" id="KW-0472">Membrane</keyword>
<protein>
    <submittedName>
        <fullName evidence="2">Uncharacterized protein</fullName>
    </submittedName>
</protein>
<dbReference type="Proteomes" id="UP000031938">
    <property type="component" value="Unassembled WGS sequence"/>
</dbReference>